<name>A0A6H1ZG06_9ZZZZ</name>
<accession>A0A6H1ZG06</accession>
<dbReference type="EMBL" id="MT144006">
    <property type="protein sequence ID" value="QJA46287.1"/>
    <property type="molecule type" value="Genomic_DNA"/>
</dbReference>
<evidence type="ECO:0000313" key="3">
    <source>
        <dbReference type="EMBL" id="QJA46287.1"/>
    </source>
</evidence>
<evidence type="ECO:0000313" key="2">
    <source>
        <dbReference type="EMBL" id="QJA43583.1"/>
    </source>
</evidence>
<proteinExistence type="predicted"/>
<organism evidence="3">
    <name type="scientific">viral metagenome</name>
    <dbReference type="NCBI Taxonomy" id="1070528"/>
    <lineage>
        <taxon>unclassified sequences</taxon>
        <taxon>metagenomes</taxon>
        <taxon>organismal metagenomes</taxon>
    </lineage>
</organism>
<dbReference type="AlphaFoldDB" id="A0A6H1ZG06"/>
<protein>
    <submittedName>
        <fullName evidence="3">Uncharacterized protein</fullName>
    </submittedName>
</protein>
<gene>
    <name evidence="4" type="ORF">MM415A01944_0008</name>
    <name evidence="3" type="ORF">TM448A00343_0039</name>
    <name evidence="2" type="ORF">TM448B00310_0020</name>
</gene>
<reference evidence="3" key="1">
    <citation type="submission" date="2020-03" db="EMBL/GenBank/DDBJ databases">
        <title>The deep terrestrial virosphere.</title>
        <authorList>
            <person name="Holmfeldt K."/>
            <person name="Nilsson E."/>
            <person name="Simone D."/>
            <person name="Lopez-Fernandez M."/>
            <person name="Wu X."/>
            <person name="de Brujin I."/>
            <person name="Lundin D."/>
            <person name="Andersson A."/>
            <person name="Bertilsson S."/>
            <person name="Dopson M."/>
        </authorList>
    </citation>
    <scope>NUCLEOTIDE SEQUENCE</scope>
    <source>
        <strain evidence="4">MM415A01944</strain>
        <strain evidence="3">TM448A00343</strain>
        <strain evidence="2">TM448B00310</strain>
    </source>
</reference>
<evidence type="ECO:0000313" key="4">
    <source>
        <dbReference type="EMBL" id="QJA74729.1"/>
    </source>
</evidence>
<sequence>MNNKLANLTMAERQELVRKIEAAHSRGLRFDPRLVAEAKDSLILRKPESKAAQSSEPTKEQLNRMLKHFGKEPIK</sequence>
<dbReference type="EMBL" id="MT142117">
    <property type="protein sequence ID" value="QJA74729.1"/>
    <property type="molecule type" value="Genomic_DNA"/>
</dbReference>
<feature type="region of interest" description="Disordered" evidence="1">
    <location>
        <begin position="46"/>
        <end position="75"/>
    </location>
</feature>
<dbReference type="EMBL" id="MT144609">
    <property type="protein sequence ID" value="QJA43583.1"/>
    <property type="molecule type" value="Genomic_DNA"/>
</dbReference>
<evidence type="ECO:0000256" key="1">
    <source>
        <dbReference type="SAM" id="MobiDB-lite"/>
    </source>
</evidence>